<dbReference type="PANTHER" id="PTHR31131:SF6">
    <property type="entry name" value="CASTOR ACT DOMAIN-CONTAINING PROTEIN"/>
    <property type="match status" value="1"/>
</dbReference>
<gene>
    <name evidence="2" type="ORF">BMF94_3646</name>
</gene>
<name>A0A2S5B9B9_9BASI</name>
<evidence type="ECO:0000259" key="1">
    <source>
        <dbReference type="Pfam" id="PF13840"/>
    </source>
</evidence>
<dbReference type="InterPro" id="IPR027795">
    <property type="entry name" value="CASTOR_ACT_dom"/>
</dbReference>
<dbReference type="InterPro" id="IPR051719">
    <property type="entry name" value="CASTOR_mTORC1"/>
</dbReference>
<dbReference type="GO" id="GO:0006520">
    <property type="term" value="P:amino acid metabolic process"/>
    <property type="evidence" value="ECO:0007669"/>
    <property type="project" value="UniProtKB-ARBA"/>
</dbReference>
<dbReference type="Proteomes" id="UP000237144">
    <property type="component" value="Unassembled WGS sequence"/>
</dbReference>
<proteinExistence type="predicted"/>
<comment type="caution">
    <text evidence="2">The sequence shown here is derived from an EMBL/GenBank/DDBJ whole genome shotgun (WGS) entry which is preliminary data.</text>
</comment>
<dbReference type="SUPFAM" id="SSF55021">
    <property type="entry name" value="ACT-like"/>
    <property type="match status" value="1"/>
</dbReference>
<accession>A0A2S5B9B9</accession>
<dbReference type="Gene3D" id="3.30.2130.10">
    <property type="entry name" value="VC0802-like"/>
    <property type="match status" value="1"/>
</dbReference>
<dbReference type="GO" id="GO:0046394">
    <property type="term" value="P:carboxylic acid biosynthetic process"/>
    <property type="evidence" value="ECO:0007669"/>
    <property type="project" value="UniProtKB-ARBA"/>
</dbReference>
<dbReference type="EMBL" id="PJQD01000038">
    <property type="protein sequence ID" value="POY73311.1"/>
    <property type="molecule type" value="Genomic_DNA"/>
</dbReference>
<dbReference type="OrthoDB" id="58529at2759"/>
<keyword evidence="3" id="KW-1185">Reference proteome</keyword>
<evidence type="ECO:0000313" key="3">
    <source>
        <dbReference type="Proteomes" id="UP000237144"/>
    </source>
</evidence>
<sequence>MASLDLTSPMLRLSFLPNTLAVVQLPPEQSLPASLVAAIAAAPNADGSAGLISITRTATETSLILPWSVHQDLIGRGSGTSEPGVSVSGPWTAIRIAGPMDFSLSGILNEMSTPLRMAKVPIFAVSTFDTDYVLADQKDKDAAREALESAGWQFVA</sequence>
<dbReference type="AlphaFoldDB" id="A0A2S5B9B9"/>
<protein>
    <recommendedName>
        <fullName evidence="1">CASTOR ACT domain-containing protein</fullName>
    </recommendedName>
</protein>
<evidence type="ECO:0000313" key="2">
    <source>
        <dbReference type="EMBL" id="POY73311.1"/>
    </source>
</evidence>
<dbReference type="InterPro" id="IPR045865">
    <property type="entry name" value="ACT-like_dom_sf"/>
</dbReference>
<dbReference type="PANTHER" id="PTHR31131">
    <property type="entry name" value="CHROMOSOME 1, WHOLE GENOME SHOTGUN SEQUENCE"/>
    <property type="match status" value="1"/>
</dbReference>
<organism evidence="2 3">
    <name type="scientific">Rhodotorula taiwanensis</name>
    <dbReference type="NCBI Taxonomy" id="741276"/>
    <lineage>
        <taxon>Eukaryota</taxon>
        <taxon>Fungi</taxon>
        <taxon>Dikarya</taxon>
        <taxon>Basidiomycota</taxon>
        <taxon>Pucciniomycotina</taxon>
        <taxon>Microbotryomycetes</taxon>
        <taxon>Sporidiobolales</taxon>
        <taxon>Sporidiobolaceae</taxon>
        <taxon>Rhodotorula</taxon>
    </lineage>
</organism>
<feature type="domain" description="CASTOR ACT" evidence="1">
    <location>
        <begin position="90"/>
        <end position="148"/>
    </location>
</feature>
<dbReference type="Pfam" id="PF13840">
    <property type="entry name" value="ACT_7"/>
    <property type="match status" value="1"/>
</dbReference>
<reference evidence="2 3" key="1">
    <citation type="journal article" date="2018" name="Front. Microbiol.">
        <title>Prospects for Fungal Bioremediation of Acidic Radioactive Waste Sites: Characterization and Genome Sequence of Rhodotorula taiwanensis MD1149.</title>
        <authorList>
            <person name="Tkavc R."/>
            <person name="Matrosova V.Y."/>
            <person name="Grichenko O.E."/>
            <person name="Gostincar C."/>
            <person name="Volpe R.P."/>
            <person name="Klimenkova P."/>
            <person name="Gaidamakova E.K."/>
            <person name="Zhou C.E."/>
            <person name="Stewart B.J."/>
            <person name="Lyman M.G."/>
            <person name="Malfatti S.A."/>
            <person name="Rubinfeld B."/>
            <person name="Courtot M."/>
            <person name="Singh J."/>
            <person name="Dalgard C.L."/>
            <person name="Hamilton T."/>
            <person name="Frey K.G."/>
            <person name="Gunde-Cimerman N."/>
            <person name="Dugan L."/>
            <person name="Daly M.J."/>
        </authorList>
    </citation>
    <scope>NUCLEOTIDE SEQUENCE [LARGE SCALE GENOMIC DNA]</scope>
    <source>
        <strain evidence="2 3">MD1149</strain>
    </source>
</reference>